<sequence length="312" mass="35455">MDPLGAQVKDGTGNMQSQDEFIEEDSNKEMSEPDIKRIAECFLGDFMRLGINDSYLPMRVDGFILVSTKDDMSNTKHWERRTANLLCTLRHSTPVPFFYRPADQGPHYVVSKFDKLPFLEIEALDRGDDEEGRCGTIPTNDGEGVATARILGGAYFADTSQFNNFPLRRRNKSFAMKRLMCNNWRIFAASVMASKQLAGRYKHLMPPILTFEQENGGNPLDSKRQTNLPNPKWLIGQACGLSEALFVIRHAHEEADDSTIGRFTELGRHGRMSLDGICLFDDYEGIEYFGPMRILTGGLASMLRPQERRRWK</sequence>
<name>A0AAD5RT80_9PEZI</name>
<dbReference type="EMBL" id="JAKWBI020000077">
    <property type="protein sequence ID" value="KAJ2903577.1"/>
    <property type="molecule type" value="Genomic_DNA"/>
</dbReference>
<keyword evidence="2" id="KW-0808">Transferase</keyword>
<evidence type="ECO:0000313" key="3">
    <source>
        <dbReference type="Proteomes" id="UP001201980"/>
    </source>
</evidence>
<organism evidence="2 3">
    <name type="scientific">Zalerion maritima</name>
    <dbReference type="NCBI Taxonomy" id="339359"/>
    <lineage>
        <taxon>Eukaryota</taxon>
        <taxon>Fungi</taxon>
        <taxon>Dikarya</taxon>
        <taxon>Ascomycota</taxon>
        <taxon>Pezizomycotina</taxon>
        <taxon>Sordariomycetes</taxon>
        <taxon>Lulworthiomycetidae</taxon>
        <taxon>Lulworthiales</taxon>
        <taxon>Lulworthiaceae</taxon>
        <taxon>Zalerion</taxon>
    </lineage>
</organism>
<comment type="caution">
    <text evidence="2">The sequence shown here is derived from an EMBL/GenBank/DDBJ whole genome shotgun (WGS) entry which is preliminary data.</text>
</comment>
<evidence type="ECO:0000256" key="1">
    <source>
        <dbReference type="SAM" id="MobiDB-lite"/>
    </source>
</evidence>
<evidence type="ECO:0000313" key="2">
    <source>
        <dbReference type="EMBL" id="KAJ2903577.1"/>
    </source>
</evidence>
<dbReference type="AlphaFoldDB" id="A0AAD5RT80"/>
<accession>A0AAD5RT80</accession>
<protein>
    <submittedName>
        <fullName evidence="2">Kinase-like protein</fullName>
    </submittedName>
</protein>
<proteinExistence type="predicted"/>
<feature type="region of interest" description="Disordered" evidence="1">
    <location>
        <begin position="1"/>
        <end position="31"/>
    </location>
</feature>
<dbReference type="GO" id="GO:0016301">
    <property type="term" value="F:kinase activity"/>
    <property type="evidence" value="ECO:0007669"/>
    <property type="project" value="UniProtKB-KW"/>
</dbReference>
<keyword evidence="3" id="KW-1185">Reference proteome</keyword>
<dbReference type="Proteomes" id="UP001201980">
    <property type="component" value="Unassembled WGS sequence"/>
</dbReference>
<keyword evidence="2" id="KW-0418">Kinase</keyword>
<gene>
    <name evidence="2" type="ORF">MKZ38_009630</name>
</gene>
<reference evidence="2" key="1">
    <citation type="submission" date="2022-07" db="EMBL/GenBank/DDBJ databases">
        <title>Draft genome sequence of Zalerion maritima ATCC 34329, a (micro)plastics degrading marine fungus.</title>
        <authorList>
            <person name="Paco A."/>
            <person name="Goncalves M.F.M."/>
            <person name="Rocha-Santos T.A.P."/>
            <person name="Alves A."/>
        </authorList>
    </citation>
    <scope>NUCLEOTIDE SEQUENCE</scope>
    <source>
        <strain evidence="2">ATCC 34329</strain>
    </source>
</reference>